<dbReference type="EMBL" id="JAAGWQ010000214">
    <property type="protein sequence ID" value="KAF5659575.1"/>
    <property type="molecule type" value="Genomic_DNA"/>
</dbReference>
<sequence length="360" mass="40966">MGRGPRKNQLSTERAVPFPSQDANCDPPYSMAEGCSLSKAETYHYMRTQLEAQYIRNIFTQFHQPLCQQGLELSLPHNGIDYCNKSIPLFVLPGRGCHPSIHRLAQIAILTYVYRRTFRPYRTDIEYEPFLVKLLAVQDAFPTESETMAVMEAVWLHKALCHSLDTVFEEKSFPHRIVHPLFKSMMITIPMHDYRCCGRLRNIGDLRAFITIVVASEGLEDRLKTSPCNIGNDIFYFGDGDIGTVQTTLGKAISFAIECDDSYKDTPGARPDPLQSTVDPEDAVALYGKVKKGVVTEDLPVVGPSSRWVDTRDSRFHNWTGEGAECRILERTLQDEFENHRKHGCWHCMGDRLDSLPRVY</sequence>
<reference evidence="2 3" key="1">
    <citation type="submission" date="2020-05" db="EMBL/GenBank/DDBJ databases">
        <title>Identification and distribution of gene clusters putatively required for synthesis of sphingolipid metabolism inhibitors in phylogenetically diverse species of the filamentous fungus Fusarium.</title>
        <authorList>
            <person name="Kim H.-S."/>
            <person name="Busman M."/>
            <person name="Brown D.W."/>
            <person name="Divon H."/>
            <person name="Uhlig S."/>
            <person name="Proctor R.H."/>
        </authorList>
    </citation>
    <scope>NUCLEOTIDE SEQUENCE [LARGE SCALE GENOMIC DNA]</scope>
    <source>
        <strain evidence="2 3">NRRL 20693</strain>
    </source>
</reference>
<name>A0A8H5STD5_FUSHE</name>
<evidence type="ECO:0000313" key="3">
    <source>
        <dbReference type="Proteomes" id="UP000567885"/>
    </source>
</evidence>
<evidence type="ECO:0000313" key="2">
    <source>
        <dbReference type="EMBL" id="KAF5659575.1"/>
    </source>
</evidence>
<keyword evidence="3" id="KW-1185">Reference proteome</keyword>
<organism evidence="2 3">
    <name type="scientific">Fusarium heterosporum</name>
    <dbReference type="NCBI Taxonomy" id="42747"/>
    <lineage>
        <taxon>Eukaryota</taxon>
        <taxon>Fungi</taxon>
        <taxon>Dikarya</taxon>
        <taxon>Ascomycota</taxon>
        <taxon>Pezizomycotina</taxon>
        <taxon>Sordariomycetes</taxon>
        <taxon>Hypocreomycetidae</taxon>
        <taxon>Hypocreales</taxon>
        <taxon>Nectriaceae</taxon>
        <taxon>Fusarium</taxon>
        <taxon>Fusarium heterosporum species complex</taxon>
    </lineage>
</organism>
<evidence type="ECO:0000256" key="1">
    <source>
        <dbReference type="SAM" id="MobiDB-lite"/>
    </source>
</evidence>
<dbReference type="Proteomes" id="UP000567885">
    <property type="component" value="Unassembled WGS sequence"/>
</dbReference>
<dbReference type="AlphaFoldDB" id="A0A8H5STD5"/>
<feature type="region of interest" description="Disordered" evidence="1">
    <location>
        <begin position="1"/>
        <end position="24"/>
    </location>
</feature>
<gene>
    <name evidence="2" type="ORF">FHETE_9359</name>
</gene>
<proteinExistence type="predicted"/>
<accession>A0A8H5STD5</accession>
<protein>
    <submittedName>
        <fullName evidence="2">Uncharacterized protein</fullName>
    </submittedName>
</protein>
<comment type="caution">
    <text evidence="2">The sequence shown here is derived from an EMBL/GenBank/DDBJ whole genome shotgun (WGS) entry which is preliminary data.</text>
</comment>
<dbReference type="OrthoDB" id="3513679at2759"/>